<evidence type="ECO:0000256" key="1">
    <source>
        <dbReference type="SAM" id="Phobius"/>
    </source>
</evidence>
<evidence type="ECO:0000313" key="2">
    <source>
        <dbReference type="EMBL" id="PIS14747.1"/>
    </source>
</evidence>
<sequence>MFKEKEVRSHLTVTIVYFLIITILRFKLDWNIFSLWLGALVGTFFLDIDHFVFWFITHPERSDSLEAKKIVECREFKTKEKTKQLFNLLKGAHNSHNRLVFHSLIGQILLFILAIYILTSSGSLFASAFIMSINLHLLKDEWDSFRQDKNHLADWLFWQIREPKAKVYLNEYLIAATLLFLIFTSLLLK</sequence>
<dbReference type="AlphaFoldDB" id="A0A2H0WQ44"/>
<dbReference type="Proteomes" id="UP000230775">
    <property type="component" value="Unassembled WGS sequence"/>
</dbReference>
<feature type="transmembrane region" description="Helical" evidence="1">
    <location>
        <begin position="32"/>
        <end position="56"/>
    </location>
</feature>
<feature type="transmembrane region" description="Helical" evidence="1">
    <location>
        <begin position="172"/>
        <end position="188"/>
    </location>
</feature>
<protein>
    <submittedName>
        <fullName evidence="2">Uncharacterized protein</fullName>
    </submittedName>
</protein>
<gene>
    <name evidence="2" type="ORF">COT64_00975</name>
</gene>
<dbReference type="EMBL" id="PEZI01000024">
    <property type="protein sequence ID" value="PIS14747.1"/>
    <property type="molecule type" value="Genomic_DNA"/>
</dbReference>
<name>A0A2H0WQ44_9BACT</name>
<keyword evidence="1" id="KW-1133">Transmembrane helix</keyword>
<feature type="transmembrane region" description="Helical" evidence="1">
    <location>
        <begin position="108"/>
        <end position="133"/>
    </location>
</feature>
<evidence type="ECO:0000313" key="3">
    <source>
        <dbReference type="Proteomes" id="UP000230775"/>
    </source>
</evidence>
<keyword evidence="1" id="KW-0812">Transmembrane</keyword>
<proteinExistence type="predicted"/>
<keyword evidence="1" id="KW-0472">Membrane</keyword>
<organism evidence="2 3">
    <name type="scientific">Candidatus Shapirobacteria bacterium CG09_land_8_20_14_0_10_39_12</name>
    <dbReference type="NCBI Taxonomy" id="1974885"/>
    <lineage>
        <taxon>Bacteria</taxon>
        <taxon>Candidatus Shapironibacteriota</taxon>
    </lineage>
</organism>
<accession>A0A2H0WQ44</accession>
<reference evidence="3" key="1">
    <citation type="submission" date="2017-09" db="EMBL/GenBank/DDBJ databases">
        <title>Depth-based differentiation of microbial function through sediment-hosted aquifers and enrichment of novel symbionts in the deep terrestrial subsurface.</title>
        <authorList>
            <person name="Probst A.J."/>
            <person name="Ladd B."/>
            <person name="Jarett J.K."/>
            <person name="Geller-Mcgrath D.E."/>
            <person name="Sieber C.M.K."/>
            <person name="Emerson J.B."/>
            <person name="Anantharaman K."/>
            <person name="Thomas B.C."/>
            <person name="Malmstrom R."/>
            <person name="Stieglmeier M."/>
            <person name="Klingl A."/>
            <person name="Woyke T."/>
            <person name="Ryan C.M."/>
            <person name="Banfield J.F."/>
        </authorList>
    </citation>
    <scope>NUCLEOTIDE SEQUENCE [LARGE SCALE GENOMIC DNA]</scope>
</reference>
<feature type="transmembrane region" description="Helical" evidence="1">
    <location>
        <begin position="7"/>
        <end position="26"/>
    </location>
</feature>
<comment type="caution">
    <text evidence="2">The sequence shown here is derived from an EMBL/GenBank/DDBJ whole genome shotgun (WGS) entry which is preliminary data.</text>
</comment>